<evidence type="ECO:0000256" key="2">
    <source>
        <dbReference type="ARBA" id="ARBA00022475"/>
    </source>
</evidence>
<feature type="transmembrane region" description="Helical" evidence="6">
    <location>
        <begin position="280"/>
        <end position="306"/>
    </location>
</feature>
<accession>A0AAU7Q6P0</accession>
<proteinExistence type="predicted"/>
<feature type="transmembrane region" description="Helical" evidence="6">
    <location>
        <begin position="326"/>
        <end position="346"/>
    </location>
</feature>
<evidence type="ECO:0000256" key="6">
    <source>
        <dbReference type="SAM" id="Phobius"/>
    </source>
</evidence>
<dbReference type="GO" id="GO:0022857">
    <property type="term" value="F:transmembrane transporter activity"/>
    <property type="evidence" value="ECO:0007669"/>
    <property type="project" value="InterPro"/>
</dbReference>
<dbReference type="InterPro" id="IPR001851">
    <property type="entry name" value="ABC_transp_permease"/>
</dbReference>
<feature type="transmembrane region" description="Helical" evidence="6">
    <location>
        <begin position="20"/>
        <end position="44"/>
    </location>
</feature>
<reference evidence="7" key="1">
    <citation type="submission" date="2024-06" db="EMBL/GenBank/DDBJ databases">
        <authorList>
            <person name="Coelho C."/>
            <person name="Bento M."/>
            <person name="Garcia E."/>
            <person name="Camelo A."/>
            <person name="Brandao I."/>
            <person name="Espirito Santo C."/>
            <person name="Trovao J."/>
            <person name="Verissimo A."/>
            <person name="Costa J."/>
            <person name="Tiago I."/>
        </authorList>
    </citation>
    <scope>NUCLEOTIDE SEQUENCE</scope>
    <source>
        <strain evidence="7">KWT182</strain>
    </source>
</reference>
<keyword evidence="3 6" id="KW-0812">Transmembrane</keyword>
<feature type="transmembrane region" description="Helical" evidence="6">
    <location>
        <begin position="150"/>
        <end position="173"/>
    </location>
</feature>
<keyword evidence="4 6" id="KW-1133">Transmembrane helix</keyword>
<evidence type="ECO:0000256" key="5">
    <source>
        <dbReference type="ARBA" id="ARBA00023136"/>
    </source>
</evidence>
<keyword evidence="2" id="KW-1003">Cell membrane</keyword>
<feature type="transmembrane region" description="Helical" evidence="6">
    <location>
        <begin position="246"/>
        <end position="268"/>
    </location>
</feature>
<feature type="transmembrane region" description="Helical" evidence="6">
    <location>
        <begin position="194"/>
        <end position="217"/>
    </location>
</feature>
<name>A0AAU7Q6P0_9GAMM</name>
<feature type="transmembrane region" description="Helical" evidence="6">
    <location>
        <begin position="116"/>
        <end position="144"/>
    </location>
</feature>
<dbReference type="PANTHER" id="PTHR47089">
    <property type="entry name" value="ABC TRANSPORTER, PERMEASE PROTEIN"/>
    <property type="match status" value="1"/>
</dbReference>
<comment type="subcellular location">
    <subcellularLocation>
        <location evidence="1">Cell inner membrane</location>
        <topology evidence="1">Multi-pass membrane protein</topology>
    </subcellularLocation>
</comment>
<dbReference type="Pfam" id="PF02653">
    <property type="entry name" value="BPD_transp_2"/>
    <property type="match status" value="1"/>
</dbReference>
<evidence type="ECO:0000256" key="3">
    <source>
        <dbReference type="ARBA" id="ARBA00022692"/>
    </source>
</evidence>
<feature type="transmembrane region" description="Helical" evidence="6">
    <location>
        <begin position="65"/>
        <end position="87"/>
    </location>
</feature>
<protein>
    <submittedName>
        <fullName evidence="7">ABC transporter permease</fullName>
    </submittedName>
</protein>
<dbReference type="PANTHER" id="PTHR47089:SF1">
    <property type="entry name" value="GUANOSINE ABC TRANSPORTER PERMEASE PROTEIN NUPP"/>
    <property type="match status" value="1"/>
</dbReference>
<dbReference type="GO" id="GO:0005886">
    <property type="term" value="C:plasma membrane"/>
    <property type="evidence" value="ECO:0007669"/>
    <property type="project" value="UniProtKB-SubCell"/>
</dbReference>
<evidence type="ECO:0000256" key="4">
    <source>
        <dbReference type="ARBA" id="ARBA00022989"/>
    </source>
</evidence>
<evidence type="ECO:0000313" key="7">
    <source>
        <dbReference type="EMBL" id="XBS68704.1"/>
    </source>
</evidence>
<gene>
    <name evidence="7" type="ORF">ABK905_19120</name>
</gene>
<organism evidence="7">
    <name type="scientific">Acerihabitans sp. KWT182</name>
    <dbReference type="NCBI Taxonomy" id="3157919"/>
    <lineage>
        <taxon>Bacteria</taxon>
        <taxon>Pseudomonadati</taxon>
        <taxon>Pseudomonadota</taxon>
        <taxon>Gammaproteobacteria</taxon>
        <taxon>Enterobacterales</taxon>
        <taxon>Pectobacteriaceae</taxon>
        <taxon>Acerihabitans</taxon>
    </lineage>
</organism>
<dbReference type="EMBL" id="CP157947">
    <property type="protein sequence ID" value="XBS68704.1"/>
    <property type="molecule type" value="Genomic_DNA"/>
</dbReference>
<dbReference type="CDD" id="cd06580">
    <property type="entry name" value="TM_PBP1_transp_TpRbsC_like"/>
    <property type="match status" value="1"/>
</dbReference>
<sequence length="355" mass="37495">MNALPRLSRWLQQGLAQIGWSVGPVFIALLITGGLLLLMGVNPLEYYGYILRKGLLTPVGCQAALTRMGPLLLIGASLIVAFRAGLWNLGGDGQFLLGAVTASALAAPLDGLGAPVWLTLGAGLLAGAATGAVWSLLPAILKAWQDINEIITTLMMSFLGISLANVLVKLTFFDPRTTVPQTRTLPYEHRLPSLFGTDISSGVLIGLAAMIAVHWLLTRTAFGLRLRTIGANPRAAMHAGLPLRPLTMAVFALSSALAGLAGAVEVLGIEGNVRADWNPAYSLVVVPLVFLARFNGYGTIAFVFVFSVLSIGSESAARRMGVPNHFTLVTVAILLLVLALTEMAALRRRHGRSGS</sequence>
<keyword evidence="5 6" id="KW-0472">Membrane</keyword>
<dbReference type="AlphaFoldDB" id="A0AAU7Q6P0"/>
<evidence type="ECO:0000256" key="1">
    <source>
        <dbReference type="ARBA" id="ARBA00004429"/>
    </source>
</evidence>